<evidence type="ECO:0000256" key="5">
    <source>
        <dbReference type="ARBA" id="ARBA00023033"/>
    </source>
</evidence>
<evidence type="ECO:0000256" key="3">
    <source>
        <dbReference type="ARBA" id="ARBA00022827"/>
    </source>
</evidence>
<reference evidence="7 8" key="1">
    <citation type="submission" date="2016-07" db="EMBL/GenBank/DDBJ databases">
        <title>Pervasive Adenine N6-methylation of Active Genes in Fungi.</title>
        <authorList>
            <consortium name="DOE Joint Genome Institute"/>
            <person name="Mondo S.J."/>
            <person name="Dannebaum R.O."/>
            <person name="Kuo R.C."/>
            <person name="Labutti K."/>
            <person name="Haridas S."/>
            <person name="Kuo A."/>
            <person name="Salamov A."/>
            <person name="Ahrendt S.R."/>
            <person name="Lipzen A."/>
            <person name="Sullivan W."/>
            <person name="Andreopoulos W.B."/>
            <person name="Clum A."/>
            <person name="Lindquist E."/>
            <person name="Daum C."/>
            <person name="Ramamoorthy G.K."/>
            <person name="Gryganskyi A."/>
            <person name="Culley D."/>
            <person name="Magnuson J.K."/>
            <person name="James T.Y."/>
            <person name="O'Malley M.A."/>
            <person name="Stajich J.E."/>
            <person name="Spatafora J.W."/>
            <person name="Visel A."/>
            <person name="Grigoriev I.V."/>
        </authorList>
    </citation>
    <scope>NUCLEOTIDE SEQUENCE [LARGE SCALE GENOMIC DNA]</scope>
    <source>
        <strain evidence="7 8">JEL800</strain>
    </source>
</reference>
<evidence type="ECO:0000313" key="7">
    <source>
        <dbReference type="EMBL" id="ORY31506.1"/>
    </source>
</evidence>
<protein>
    <submittedName>
        <fullName evidence="7">FAD/NAD(P)-binding domain-containing protein</fullName>
    </submittedName>
</protein>
<dbReference type="AlphaFoldDB" id="A0A1Y2B9Y2"/>
<proteinExistence type="inferred from homology"/>
<evidence type="ECO:0000256" key="1">
    <source>
        <dbReference type="ARBA" id="ARBA00007992"/>
    </source>
</evidence>
<dbReference type="InterPro" id="IPR050493">
    <property type="entry name" value="FAD-dep_Monooxygenase_BioMet"/>
</dbReference>
<keyword evidence="5" id="KW-0503">Monooxygenase</keyword>
<evidence type="ECO:0000256" key="4">
    <source>
        <dbReference type="ARBA" id="ARBA00023002"/>
    </source>
</evidence>
<dbReference type="Proteomes" id="UP000193642">
    <property type="component" value="Unassembled WGS sequence"/>
</dbReference>
<dbReference type="SUPFAM" id="SSF51905">
    <property type="entry name" value="FAD/NAD(P)-binding domain"/>
    <property type="match status" value="1"/>
</dbReference>
<dbReference type="GO" id="GO:0071949">
    <property type="term" value="F:FAD binding"/>
    <property type="evidence" value="ECO:0007669"/>
    <property type="project" value="InterPro"/>
</dbReference>
<comment type="similarity">
    <text evidence="1">Belongs to the paxM FAD-dependent monooxygenase family.</text>
</comment>
<comment type="caution">
    <text evidence="7">The sequence shown here is derived from an EMBL/GenBank/DDBJ whole genome shotgun (WGS) entry which is preliminary data.</text>
</comment>
<dbReference type="PANTHER" id="PTHR13789">
    <property type="entry name" value="MONOOXYGENASE"/>
    <property type="match status" value="1"/>
</dbReference>
<dbReference type="InterPro" id="IPR002938">
    <property type="entry name" value="FAD-bd"/>
</dbReference>
<organism evidence="7 8">
    <name type="scientific">Rhizoclosmatium globosum</name>
    <dbReference type="NCBI Taxonomy" id="329046"/>
    <lineage>
        <taxon>Eukaryota</taxon>
        <taxon>Fungi</taxon>
        <taxon>Fungi incertae sedis</taxon>
        <taxon>Chytridiomycota</taxon>
        <taxon>Chytridiomycota incertae sedis</taxon>
        <taxon>Chytridiomycetes</taxon>
        <taxon>Chytridiales</taxon>
        <taxon>Chytriomycetaceae</taxon>
        <taxon>Rhizoclosmatium</taxon>
    </lineage>
</organism>
<keyword evidence="8" id="KW-1185">Reference proteome</keyword>
<dbReference type="Gene3D" id="3.50.50.60">
    <property type="entry name" value="FAD/NAD(P)-binding domain"/>
    <property type="match status" value="1"/>
</dbReference>
<evidence type="ECO:0000256" key="2">
    <source>
        <dbReference type="ARBA" id="ARBA00022630"/>
    </source>
</evidence>
<name>A0A1Y2B9Y2_9FUNG</name>
<dbReference type="GO" id="GO:0004497">
    <property type="term" value="F:monooxygenase activity"/>
    <property type="evidence" value="ECO:0007669"/>
    <property type="project" value="UniProtKB-KW"/>
</dbReference>
<accession>A0A1Y2B9Y2</accession>
<dbReference type="OrthoDB" id="2102672at2759"/>
<gene>
    <name evidence="7" type="ORF">BCR33DRAFT_723858</name>
</gene>
<dbReference type="EMBL" id="MCGO01000076">
    <property type="protein sequence ID" value="ORY31506.1"/>
    <property type="molecule type" value="Genomic_DNA"/>
</dbReference>
<dbReference type="STRING" id="329046.A0A1Y2B9Y2"/>
<evidence type="ECO:0000313" key="8">
    <source>
        <dbReference type="Proteomes" id="UP000193642"/>
    </source>
</evidence>
<dbReference type="InterPro" id="IPR036188">
    <property type="entry name" value="FAD/NAD-bd_sf"/>
</dbReference>
<dbReference type="PRINTS" id="PR00420">
    <property type="entry name" value="RNGMNOXGNASE"/>
</dbReference>
<keyword evidence="3" id="KW-0274">FAD</keyword>
<sequence>MPTVAIIGAGPAGAVAAIALKQKGYNVTLYDKIDPVAVLQSKGKNDDQTIEFGETGGGLSLYSNGLRALQNVGLLDAVETLRTGEAPKTFHFMKIDGSDPIIRKNAVTAPNEIPPLTVIRSEFHSVLIKEVHKAGIKTVIRKKLKSVTENEDGVVIEFEDGTNTVADLVVAADGIHSKTRTAVFPEAPKPVCMAVGHIGVIERGTRPDGTLVDFDYPMQCYMAPVKGRVVVCAKNGAKMATFYALDCYPPSNLDEDPDWRPYTDLPKEAASLAKTLEEWGVPQRAVTTIKNAKRITPVNVYDLPNLTTLVKGRVILIGDAAHGTTPTYGQGVNQAIEDAASLGDILGHFNNPAEFKKGLEVYNKIRLPRAHLCSGLARSMASRFTAKSELIDWLNRLVMKLIFGLTTSNDAMLSYDYREDLKKEVSGIRF</sequence>
<keyword evidence="4" id="KW-0560">Oxidoreductase</keyword>
<dbReference type="Pfam" id="PF01494">
    <property type="entry name" value="FAD_binding_3"/>
    <property type="match status" value="1"/>
</dbReference>
<keyword evidence="2" id="KW-0285">Flavoprotein</keyword>
<feature type="domain" description="FAD-binding" evidence="6">
    <location>
        <begin position="3"/>
        <end position="371"/>
    </location>
</feature>
<dbReference type="PANTHER" id="PTHR13789:SF309">
    <property type="entry name" value="PUTATIVE (AFU_ORTHOLOGUE AFUA_6G14510)-RELATED"/>
    <property type="match status" value="1"/>
</dbReference>
<evidence type="ECO:0000259" key="6">
    <source>
        <dbReference type="Pfam" id="PF01494"/>
    </source>
</evidence>